<protein>
    <submittedName>
        <fullName evidence="2">Uncharacterized protein</fullName>
    </submittedName>
</protein>
<accession>A0ABU9NRX1</accession>
<sequence>MNQIQYNNNTLILSVKKSPLFGRLILYTITFLSIFLPLSGFTFNLLSGNGLKFSNLVFLFVFGLISFFMLRISLWNTYGKEIIKISENQLNYIADYNWFKDKIKEFSFKNIIFNLNEIGYEEDNKAVLIIKFDNGTVLETVTKIDIKELNNLLDKLNKNYNYQITQIPLLKV</sequence>
<gene>
    <name evidence="2" type="ORF">WFZ86_15840</name>
</gene>
<feature type="transmembrane region" description="Helical" evidence="1">
    <location>
        <begin position="53"/>
        <end position="74"/>
    </location>
</feature>
<keyword evidence="3" id="KW-1185">Reference proteome</keyword>
<dbReference type="Proteomes" id="UP001468798">
    <property type="component" value="Unassembled WGS sequence"/>
</dbReference>
<keyword evidence="1" id="KW-0812">Transmembrane</keyword>
<evidence type="ECO:0000256" key="1">
    <source>
        <dbReference type="SAM" id="Phobius"/>
    </source>
</evidence>
<evidence type="ECO:0000313" key="3">
    <source>
        <dbReference type="Proteomes" id="UP001468798"/>
    </source>
</evidence>
<proteinExistence type="predicted"/>
<feature type="transmembrane region" description="Helical" evidence="1">
    <location>
        <begin position="20"/>
        <end position="41"/>
    </location>
</feature>
<organism evidence="2 3">
    <name type="scientific">Flavobacterium polysaccharolyticum</name>
    <dbReference type="NCBI Taxonomy" id="3133148"/>
    <lineage>
        <taxon>Bacteria</taxon>
        <taxon>Pseudomonadati</taxon>
        <taxon>Bacteroidota</taxon>
        <taxon>Flavobacteriia</taxon>
        <taxon>Flavobacteriales</taxon>
        <taxon>Flavobacteriaceae</taxon>
        <taxon>Flavobacterium</taxon>
    </lineage>
</organism>
<comment type="caution">
    <text evidence="2">The sequence shown here is derived from an EMBL/GenBank/DDBJ whole genome shotgun (WGS) entry which is preliminary data.</text>
</comment>
<evidence type="ECO:0000313" key="2">
    <source>
        <dbReference type="EMBL" id="MEM0577974.1"/>
    </source>
</evidence>
<dbReference type="RefSeq" id="WP_342692828.1">
    <property type="nucleotide sequence ID" value="NZ_JBCGDP010000018.1"/>
</dbReference>
<name>A0ABU9NRX1_9FLAO</name>
<reference evidence="2 3" key="1">
    <citation type="submission" date="2024-03" db="EMBL/GenBank/DDBJ databases">
        <title>Two novel species of the genus Flavobacterium exhibiting potentially degradation of complex polysaccharides.</title>
        <authorList>
            <person name="Lian X."/>
        </authorList>
    </citation>
    <scope>NUCLEOTIDE SEQUENCE [LARGE SCALE GENOMIC DNA]</scope>
    <source>
        <strain evidence="2 3">N6</strain>
    </source>
</reference>
<keyword evidence="1" id="KW-0472">Membrane</keyword>
<dbReference type="EMBL" id="JBCGDP010000018">
    <property type="protein sequence ID" value="MEM0577974.1"/>
    <property type="molecule type" value="Genomic_DNA"/>
</dbReference>
<keyword evidence="1" id="KW-1133">Transmembrane helix</keyword>